<dbReference type="Proteomes" id="UP000430843">
    <property type="component" value="Unassembled WGS sequence"/>
</dbReference>
<proteinExistence type="predicted"/>
<evidence type="ECO:0000313" key="1">
    <source>
        <dbReference type="EMBL" id="KAB2661987.1"/>
    </source>
</evidence>
<keyword evidence="2" id="KW-1185">Reference proteome</keyword>
<accession>A0A833FMM7</accession>
<dbReference type="EMBL" id="WBWA01000038">
    <property type="protein sequence ID" value="KAB2661987.1"/>
    <property type="molecule type" value="Genomic_DNA"/>
</dbReference>
<gene>
    <name evidence="1" type="ORF">F9K91_23575</name>
</gene>
<comment type="caution">
    <text evidence="1">The sequence shown here is derived from an EMBL/GenBank/DDBJ whole genome shotgun (WGS) entry which is preliminary data.</text>
</comment>
<dbReference type="AlphaFoldDB" id="A0A833FMM7"/>
<protein>
    <submittedName>
        <fullName evidence="1">Uncharacterized protein</fullName>
    </submittedName>
</protein>
<organism evidence="1 2">
    <name type="scientific">Brucella tritici</name>
    <dbReference type="NCBI Taxonomy" id="94626"/>
    <lineage>
        <taxon>Bacteria</taxon>
        <taxon>Pseudomonadati</taxon>
        <taxon>Pseudomonadota</taxon>
        <taxon>Alphaproteobacteria</taxon>
        <taxon>Hyphomicrobiales</taxon>
        <taxon>Brucellaceae</taxon>
        <taxon>Brucella/Ochrobactrum group</taxon>
        <taxon>Brucella</taxon>
    </lineage>
</organism>
<name>A0A833FMM7_9HYPH</name>
<sequence length="64" mass="6902">MATPPLSSRHGISCSRHLSRSQAKIPLISAVQISRTTSVAEYGALTRERRLTDVSVTLSLIPLA</sequence>
<evidence type="ECO:0000313" key="2">
    <source>
        <dbReference type="Proteomes" id="UP000430843"/>
    </source>
</evidence>
<reference evidence="1 2" key="1">
    <citation type="submission" date="2019-09" db="EMBL/GenBank/DDBJ databases">
        <title>Taxonomic organization of the family Brucellaceae based on a phylogenomic approach.</title>
        <authorList>
            <person name="Leclercq S."/>
            <person name="Cloeckaert A."/>
            <person name="Zygmunt M.S."/>
        </authorList>
    </citation>
    <scope>NUCLEOTIDE SEQUENCE [LARGE SCALE GENOMIC DNA]</scope>
    <source>
        <strain evidence="1 2">LMG 18957</strain>
    </source>
</reference>